<organism evidence="14 15">
    <name type="scientific">Punica granatum</name>
    <name type="common">Pomegranate</name>
    <dbReference type="NCBI Taxonomy" id="22663"/>
    <lineage>
        <taxon>Eukaryota</taxon>
        <taxon>Viridiplantae</taxon>
        <taxon>Streptophyta</taxon>
        <taxon>Embryophyta</taxon>
        <taxon>Tracheophyta</taxon>
        <taxon>Spermatophyta</taxon>
        <taxon>Magnoliopsida</taxon>
        <taxon>eudicotyledons</taxon>
        <taxon>Gunneridae</taxon>
        <taxon>Pentapetalae</taxon>
        <taxon>rosids</taxon>
        <taxon>malvids</taxon>
        <taxon>Myrtales</taxon>
        <taxon>Lythraceae</taxon>
        <taxon>Punica</taxon>
    </lineage>
</organism>
<keyword evidence="11" id="KW-0175">Coiled coil</keyword>
<dbReference type="InterPro" id="IPR032675">
    <property type="entry name" value="LRR_dom_sf"/>
</dbReference>
<dbReference type="PRINTS" id="PR00364">
    <property type="entry name" value="DISEASERSIST"/>
</dbReference>
<dbReference type="GO" id="GO:0008270">
    <property type="term" value="F:zinc ion binding"/>
    <property type="evidence" value="ECO:0007669"/>
    <property type="project" value="UniProtKB-KW"/>
</dbReference>
<dbReference type="InterPro" id="IPR057135">
    <property type="entry name" value="At4g27190-like_LRR"/>
</dbReference>
<gene>
    <name evidence="14" type="ORF">CDL15_Pgr005512</name>
</gene>
<comment type="similarity">
    <text evidence="1">Belongs to the disease resistance NB-LRR family.</text>
</comment>
<dbReference type="InterPro" id="IPR003656">
    <property type="entry name" value="Znf_BED"/>
</dbReference>
<dbReference type="InterPro" id="IPR050905">
    <property type="entry name" value="Plant_NBS-LRR"/>
</dbReference>
<feature type="domain" description="BED-type" evidence="13">
    <location>
        <begin position="3"/>
        <end position="63"/>
    </location>
</feature>
<dbReference type="AlphaFoldDB" id="A0A218WVL6"/>
<keyword evidence="4" id="KW-0677">Repeat</keyword>
<dbReference type="FunFam" id="1.10.10.10:FF:000322">
    <property type="entry name" value="Probable disease resistance protein At1g63360"/>
    <property type="match status" value="1"/>
</dbReference>
<evidence type="ECO:0000256" key="12">
    <source>
        <dbReference type="SAM" id="MobiDB-lite"/>
    </source>
</evidence>
<comment type="caution">
    <text evidence="14">The sequence shown here is derived from an EMBL/GenBank/DDBJ whole genome shotgun (WGS) entry which is preliminary data.</text>
</comment>
<evidence type="ECO:0000256" key="5">
    <source>
        <dbReference type="ARBA" id="ARBA00022741"/>
    </source>
</evidence>
<dbReference type="Pfam" id="PF00931">
    <property type="entry name" value="NB-ARC"/>
    <property type="match status" value="1"/>
</dbReference>
<accession>A0A218WVL6</accession>
<protein>
    <recommendedName>
        <fullName evidence="13">BED-type domain-containing protein</fullName>
    </recommendedName>
</protein>
<dbReference type="Gene3D" id="3.80.10.10">
    <property type="entry name" value="Ribonuclease Inhibitor"/>
    <property type="match status" value="2"/>
</dbReference>
<evidence type="ECO:0000256" key="11">
    <source>
        <dbReference type="SAM" id="Coils"/>
    </source>
</evidence>
<evidence type="ECO:0000256" key="6">
    <source>
        <dbReference type="ARBA" id="ARBA00022771"/>
    </source>
</evidence>
<dbReference type="Gene3D" id="1.10.10.10">
    <property type="entry name" value="Winged helix-like DNA-binding domain superfamily/Winged helix DNA-binding domain"/>
    <property type="match status" value="1"/>
</dbReference>
<dbReference type="GO" id="GO:0006952">
    <property type="term" value="P:defense response"/>
    <property type="evidence" value="ECO:0007669"/>
    <property type="project" value="UniProtKB-KW"/>
</dbReference>
<evidence type="ECO:0000256" key="4">
    <source>
        <dbReference type="ARBA" id="ARBA00022737"/>
    </source>
</evidence>
<dbReference type="Gene3D" id="3.40.50.300">
    <property type="entry name" value="P-loop containing nucleotide triphosphate hydrolases"/>
    <property type="match status" value="1"/>
</dbReference>
<dbReference type="FunFam" id="3.40.50.300:FF:001091">
    <property type="entry name" value="Probable disease resistance protein At1g61300"/>
    <property type="match status" value="1"/>
</dbReference>
<evidence type="ECO:0000313" key="15">
    <source>
        <dbReference type="Proteomes" id="UP000197138"/>
    </source>
</evidence>
<dbReference type="InterPro" id="IPR002182">
    <property type="entry name" value="NB-ARC"/>
</dbReference>
<evidence type="ECO:0000256" key="3">
    <source>
        <dbReference type="ARBA" id="ARBA00022723"/>
    </source>
</evidence>
<keyword evidence="7" id="KW-0611">Plant defense</keyword>
<evidence type="ECO:0000259" key="13">
    <source>
        <dbReference type="PROSITE" id="PS50808"/>
    </source>
</evidence>
<dbReference type="Pfam" id="PF23247">
    <property type="entry name" value="LRR_RPS2"/>
    <property type="match status" value="1"/>
</dbReference>
<keyword evidence="9" id="KW-0067">ATP-binding</keyword>
<dbReference type="Proteomes" id="UP000197138">
    <property type="component" value="Unassembled WGS sequence"/>
</dbReference>
<keyword evidence="6 10" id="KW-0863">Zinc-finger</keyword>
<dbReference type="EMBL" id="MTKT01003181">
    <property type="protein sequence ID" value="OWM76548.1"/>
    <property type="molecule type" value="Genomic_DNA"/>
</dbReference>
<feature type="coiled-coil region" evidence="11">
    <location>
        <begin position="58"/>
        <end position="85"/>
    </location>
</feature>
<dbReference type="GO" id="GO:0005524">
    <property type="term" value="F:ATP binding"/>
    <property type="evidence" value="ECO:0007669"/>
    <property type="project" value="UniProtKB-KW"/>
</dbReference>
<keyword evidence="3" id="KW-0479">Metal-binding</keyword>
<evidence type="ECO:0000256" key="2">
    <source>
        <dbReference type="ARBA" id="ARBA00022614"/>
    </source>
</evidence>
<keyword evidence="2" id="KW-0433">Leucine-rich repeat</keyword>
<proteinExistence type="inferred from homology"/>
<dbReference type="SUPFAM" id="SSF52540">
    <property type="entry name" value="P-loop containing nucleoside triphosphate hydrolases"/>
    <property type="match status" value="1"/>
</dbReference>
<dbReference type="InterPro" id="IPR042197">
    <property type="entry name" value="Apaf_helical"/>
</dbReference>
<dbReference type="InterPro" id="IPR027417">
    <property type="entry name" value="P-loop_NTPase"/>
</dbReference>
<evidence type="ECO:0000256" key="1">
    <source>
        <dbReference type="ARBA" id="ARBA00008894"/>
    </source>
</evidence>
<sequence>MGKPRDKFWDHAEIIPNEGEAKDRRKCKFCHKLFSGGASRIKAHLGKVEGKGIKVCESEVEEATMKEANEALEKSTKRRKVADLRITLPSPGQSNAKAPAPLQQSPDPIHLMGLPLLFASRNNLDDISDSHSIFGDSSANLLREVCGGAEVEGPSNAYVYNNDRSRIPCSSFVTEAADRSGWPEHSTPQLEDLPPLQEDQCSLYVHELQVENANALSLKIQSVQPDGPALLPENVQPSLPESTRNVPPWVILEDNSCGQNPVQDEPDLVVENREANSIMLELNNQDNGDSASALPSSAPNSFSRETTQLEMLAPKLVGRERIVDELWDYLMTNDILSIGVYGMGGVGKTTTMKHLYNKVHDSAAFENVFWVTVSKDCSIHELQNKIARALKVPDLFKDVDEGIRPTLLFSHLSEKKKCIVILDDMWQHFELTDIGIPVKRDGVRLVLTTQYRDVCEKMLCQAKIGVRPLSNEAAWTLFVETLGSDLPPGRKLVAKDIVKECKGLPLAIVVMAGSMRGEVEDHAWEATLENLKRPGVPEQSMKESVFPILVHSYNRLDKRKQLCFLTCALYPEDWSIPRQELIELCIDEGVIREDRRRKLYNEGHRLLDELEKACLLEANSEGRREVRMHDVIRDMALHIMNENNAPCIVKSGLRFEDVPDDEEWLPNLQKVSLMNNGIEAVPPSISPNCPQLATLLLGGCWRLRKISKRFFQRMQGLKVIDLRSTGITKVPKSVMNLKNLNALTLNMCFELSRIPSLGKLASLKKLDLMGCRKIKEVPDGLGMLVNLTYLCLTETRIERVPDGVVRKLKKLQHLKADYIAVKGEEVGKLRKLEVLRCRFENVNELNEYTLRATTIESYRLAIGARTDLDYWHGVFGYGGGDLNHFNSGKVIMMGEGEYKIGETCHLPRNVKVLWIQGYGGTWNISSFMGLEELEQLCIKGCDEVSTLSGSGGQPEEPEGQLEERTSPPPPEDHCPNLEVLEIFECPKLKHLLVLRHSCNLYLKKLEKLQIYDCEELESIIEAASNEEESLTSSTSPLTPDAFSHLRSIEIVNCPTMKHMVGPKSLPLLREIKLRGSHKMKKVRGGQELDRGATSGLFLHSIPASDQLSTRKLTLILYGLEELESICSWTGLRDLIHVIHIHRCSKLKRIEMLDDASPPPSLKKIVLLDKADGNGEKQWWESLEWVHPEAKTALEPYVWVDLSNQIIPFTRMPVVIDSKIREGGRDPNCAQRK</sequence>
<dbReference type="GO" id="GO:0003677">
    <property type="term" value="F:DNA binding"/>
    <property type="evidence" value="ECO:0007669"/>
    <property type="project" value="InterPro"/>
</dbReference>
<dbReference type="SUPFAM" id="SSF52058">
    <property type="entry name" value="L domain-like"/>
    <property type="match status" value="1"/>
</dbReference>
<dbReference type="PANTHER" id="PTHR33463">
    <property type="entry name" value="NB-ARC DOMAIN-CONTAINING PROTEIN-RELATED"/>
    <property type="match status" value="1"/>
</dbReference>
<keyword evidence="8" id="KW-0862">Zinc</keyword>
<dbReference type="InterPro" id="IPR036388">
    <property type="entry name" value="WH-like_DNA-bd_sf"/>
</dbReference>
<feature type="region of interest" description="Disordered" evidence="12">
    <location>
        <begin position="947"/>
        <end position="972"/>
    </location>
</feature>
<evidence type="ECO:0000256" key="7">
    <source>
        <dbReference type="ARBA" id="ARBA00022821"/>
    </source>
</evidence>
<dbReference type="PROSITE" id="PS50808">
    <property type="entry name" value="ZF_BED"/>
    <property type="match status" value="1"/>
</dbReference>
<evidence type="ECO:0000256" key="10">
    <source>
        <dbReference type="PROSITE-ProRule" id="PRU00027"/>
    </source>
</evidence>
<dbReference type="Pfam" id="PF23559">
    <property type="entry name" value="WHD_DRP"/>
    <property type="match status" value="1"/>
</dbReference>
<evidence type="ECO:0000256" key="9">
    <source>
        <dbReference type="ARBA" id="ARBA00022840"/>
    </source>
</evidence>
<dbReference type="PANTHER" id="PTHR33463:SF187">
    <property type="entry name" value="AND NB-ARC DOMAIN DISEASE RESISTANCE PROTEIN, PUTATIVE-RELATED"/>
    <property type="match status" value="1"/>
</dbReference>
<feature type="compositionally biased region" description="Basic and acidic residues" evidence="12">
    <location>
        <begin position="961"/>
        <end position="972"/>
    </location>
</feature>
<dbReference type="GO" id="GO:0043531">
    <property type="term" value="F:ADP binding"/>
    <property type="evidence" value="ECO:0007669"/>
    <property type="project" value="InterPro"/>
</dbReference>
<dbReference type="Gene3D" id="1.10.8.430">
    <property type="entry name" value="Helical domain of apoptotic protease-activating factors"/>
    <property type="match status" value="1"/>
</dbReference>
<reference evidence="15" key="1">
    <citation type="journal article" date="2017" name="Plant J.">
        <title>The pomegranate (Punica granatum L.) genome and the genomics of punicalagin biosynthesis.</title>
        <authorList>
            <person name="Qin G."/>
            <person name="Xu C."/>
            <person name="Ming R."/>
            <person name="Tang H."/>
            <person name="Guyot R."/>
            <person name="Kramer E.M."/>
            <person name="Hu Y."/>
            <person name="Yi X."/>
            <person name="Qi Y."/>
            <person name="Xu X."/>
            <person name="Gao Z."/>
            <person name="Pan H."/>
            <person name="Jian J."/>
            <person name="Tian Y."/>
            <person name="Yue Z."/>
            <person name="Xu Y."/>
        </authorList>
    </citation>
    <scope>NUCLEOTIDE SEQUENCE [LARGE SCALE GENOMIC DNA]</scope>
    <source>
        <strain evidence="15">cv. Dabenzi</strain>
    </source>
</reference>
<name>A0A218WVL6_PUNGR</name>
<evidence type="ECO:0000256" key="8">
    <source>
        <dbReference type="ARBA" id="ARBA00022833"/>
    </source>
</evidence>
<dbReference type="InterPro" id="IPR058922">
    <property type="entry name" value="WHD_DRP"/>
</dbReference>
<keyword evidence="5" id="KW-0547">Nucleotide-binding</keyword>
<evidence type="ECO:0000313" key="14">
    <source>
        <dbReference type="EMBL" id="OWM76548.1"/>
    </source>
</evidence>